<evidence type="ECO:0000256" key="4">
    <source>
        <dbReference type="SAM" id="MobiDB-lite"/>
    </source>
</evidence>
<dbReference type="KEGG" id="bte:BTH_II0276"/>
<keyword evidence="3" id="KW-0479">Metal-binding</keyword>
<dbReference type="GO" id="GO:0006633">
    <property type="term" value="P:fatty acid biosynthetic process"/>
    <property type="evidence" value="ECO:0007669"/>
    <property type="project" value="TreeGrafter"/>
</dbReference>
<feature type="domain" description="AMP-dependent synthetase/ligase" evidence="5">
    <location>
        <begin position="22"/>
        <end position="437"/>
    </location>
</feature>
<dbReference type="GeneID" id="45117780"/>
<dbReference type="Gene3D" id="3.40.50.12780">
    <property type="entry name" value="N-terminal domain of ligase-like"/>
    <property type="match status" value="1"/>
</dbReference>
<dbReference type="PANTHER" id="PTHR22754">
    <property type="entry name" value="DISCO-INTERACTING PROTEIN 2 DIP2 -RELATED"/>
    <property type="match status" value="1"/>
</dbReference>
<keyword evidence="7" id="KW-1185">Reference proteome</keyword>
<accession>Q2T8M1</accession>
<dbReference type="GO" id="GO:0016874">
    <property type="term" value="F:ligase activity"/>
    <property type="evidence" value="ECO:0007669"/>
    <property type="project" value="UniProtKB-KW"/>
</dbReference>
<dbReference type="InterPro" id="IPR020845">
    <property type="entry name" value="AMP-binding_CS"/>
</dbReference>
<dbReference type="InterPro" id="IPR040097">
    <property type="entry name" value="FAAL/FAAC"/>
</dbReference>
<dbReference type="FunFam" id="3.40.50.12780:FF:000013">
    <property type="entry name" value="Long-chain-fatty-acid--AMP ligase FadD32"/>
    <property type="match status" value="1"/>
</dbReference>
<dbReference type="InterPro" id="IPR000873">
    <property type="entry name" value="AMP-dep_synth/lig_dom"/>
</dbReference>
<dbReference type="Pfam" id="PF00501">
    <property type="entry name" value="AMP-binding"/>
    <property type="match status" value="1"/>
</dbReference>
<evidence type="ECO:0000313" key="7">
    <source>
        <dbReference type="Proteomes" id="UP000001930"/>
    </source>
</evidence>
<evidence type="ECO:0000256" key="1">
    <source>
        <dbReference type="ARBA" id="ARBA00006432"/>
    </source>
</evidence>
<dbReference type="Gene3D" id="3.30.300.30">
    <property type="match status" value="1"/>
</dbReference>
<dbReference type="RefSeq" id="WP_009895066.1">
    <property type="nucleotide sequence ID" value="NC_007650.1"/>
</dbReference>
<evidence type="ECO:0000259" key="5">
    <source>
        <dbReference type="Pfam" id="PF00501"/>
    </source>
</evidence>
<reference evidence="6 7" key="1">
    <citation type="journal article" date="2005" name="BMC Genomics">
        <title>Bacterial genome adaptation to niches: divergence of the potential virulence genes in three Burkholderia species of different survival strategies.</title>
        <authorList>
            <person name="Kim H.S."/>
            <person name="Schell M.A."/>
            <person name="Yu Y."/>
            <person name="Ulrich R.L."/>
            <person name="Sarria S.H."/>
            <person name="Nierman W.C."/>
            <person name="DeShazer D."/>
        </authorList>
    </citation>
    <scope>NUCLEOTIDE SEQUENCE [LARGE SCALE GENOMIC DNA]</scope>
    <source>
        <strain evidence="7">ATCC 700388 / DSM 13276 / CCUG 48851 / CIP 106301 / E264</strain>
    </source>
</reference>
<dbReference type="Proteomes" id="UP000001930">
    <property type="component" value="Chromosome II"/>
</dbReference>
<dbReference type="EMBL" id="CP000085">
    <property type="protein sequence ID" value="ABC35142.1"/>
    <property type="molecule type" value="Genomic_DNA"/>
</dbReference>
<dbReference type="GO" id="GO:0071766">
    <property type="term" value="P:Actinobacterium-type cell wall biogenesis"/>
    <property type="evidence" value="ECO:0007669"/>
    <property type="project" value="UniProtKB-ARBA"/>
</dbReference>
<dbReference type="CDD" id="cd05931">
    <property type="entry name" value="FAAL"/>
    <property type="match status" value="1"/>
</dbReference>
<organism evidence="6 7">
    <name type="scientific">Burkholderia thailandensis (strain ATCC 700388 / DSM 13276 / CCUG 48851 / CIP 106301 / E264)</name>
    <dbReference type="NCBI Taxonomy" id="271848"/>
    <lineage>
        <taxon>Bacteria</taxon>
        <taxon>Pseudomonadati</taxon>
        <taxon>Pseudomonadota</taxon>
        <taxon>Betaproteobacteria</taxon>
        <taxon>Burkholderiales</taxon>
        <taxon>Burkholderiaceae</taxon>
        <taxon>Burkholderia</taxon>
        <taxon>pseudomallei group</taxon>
    </lineage>
</organism>
<dbReference type="AlphaFoldDB" id="Q2T8M1"/>
<sequence length="620" mass="67125">MTHPPDTTTADAFADFVELMRYRAAHQPDLPVYTFVAGGDRDERHLTCAQLDRRASAVAAALSEIARPGERVLLLFAPGIDYIAALFGSMYAGVVAVPAYPVEPAQPERTLRRLLGIVADCAPVAVLSTTAVRDDMSRVETGSPVLRGLRWIEIDALAPGDDAAHGAPRAADPRVPVYLQYTSGSTGAPKGVMISHQNLLHNSALIARRFEHGASSRGVIWLPPYHDMGLIGGILQPLYVGFPVTLMSHVDFLKHPLRWLRAIGERRATTSGGPNFAYQMLATMRIADADFDKLDLRSWDVAFVGAEPIRPATLHAFAQRFARCGFDAHAFYPCYGLAEHTLFMTGGLKSQPPVVAHAPGDAQQPRASDRADDANDANDADQAGDGRQASARAAIGCGDAASDSLVLIVDPDTRVPCDDGRVGEIWAQGPSVALGYWNNRALSKQTFEAELPGYEGRFLRTGDYGYRSGSEVFVTGRLKDMMLIRGANHYPHDVEATIEALDAELFRPGGCAVFALDTGAAPQVTVVRELRARYLKAFGDGGHEAGHTPDALFGRLRQAINRHHGIAVHHIVFTSPSAIPKTTSGKVQRHACRELFLNDTLPVITQWRAPCGAPNDIRNI</sequence>
<evidence type="ECO:0000313" key="6">
    <source>
        <dbReference type="EMBL" id="ABC35142.1"/>
    </source>
</evidence>
<dbReference type="GO" id="GO:0005886">
    <property type="term" value="C:plasma membrane"/>
    <property type="evidence" value="ECO:0007669"/>
    <property type="project" value="TreeGrafter"/>
</dbReference>
<dbReference type="GO" id="GO:0070566">
    <property type="term" value="F:adenylyltransferase activity"/>
    <property type="evidence" value="ECO:0007669"/>
    <property type="project" value="TreeGrafter"/>
</dbReference>
<dbReference type="PANTHER" id="PTHR22754:SF32">
    <property type="entry name" value="DISCO-INTERACTING PROTEIN 2"/>
    <property type="match status" value="1"/>
</dbReference>
<dbReference type="GO" id="GO:0046872">
    <property type="term" value="F:metal ion binding"/>
    <property type="evidence" value="ECO:0007669"/>
    <property type="project" value="UniProtKB-KW"/>
</dbReference>
<gene>
    <name evidence="6" type="ordered locus">BTH_II0276</name>
</gene>
<name>Q2T8M1_BURTA</name>
<dbReference type="InterPro" id="IPR045851">
    <property type="entry name" value="AMP-bd_C_sf"/>
</dbReference>
<proteinExistence type="inferred from homology"/>
<keyword evidence="2" id="KW-0436">Ligase</keyword>
<comment type="similarity">
    <text evidence="1">Belongs to the ATP-dependent AMP-binding enzyme family.</text>
</comment>
<dbReference type="SUPFAM" id="SSF56801">
    <property type="entry name" value="Acetyl-CoA synthetase-like"/>
    <property type="match status" value="1"/>
</dbReference>
<dbReference type="HOGENOM" id="CLU_000022_23_7_4"/>
<dbReference type="InterPro" id="IPR042099">
    <property type="entry name" value="ANL_N_sf"/>
</dbReference>
<dbReference type="PROSITE" id="PS00455">
    <property type="entry name" value="AMP_BINDING"/>
    <property type="match status" value="1"/>
</dbReference>
<evidence type="ECO:0000256" key="2">
    <source>
        <dbReference type="ARBA" id="ARBA00022598"/>
    </source>
</evidence>
<protein>
    <submittedName>
        <fullName evidence="6">AMP-binding domain protein</fullName>
    </submittedName>
</protein>
<feature type="region of interest" description="Disordered" evidence="4">
    <location>
        <begin position="353"/>
        <end position="388"/>
    </location>
</feature>
<evidence type="ECO:0000256" key="3">
    <source>
        <dbReference type="ARBA" id="ARBA00022723"/>
    </source>
</evidence>